<name>A0A1L8DKN7_9DIPT</name>
<sequence length="907" mass="100171">MDLNLEHPVGTAMGSLFQLIIADLKNSTPLWEDLVMKASKLHMCLRSAIQAISTYLDAFQKIADAATNSKGGSKEIGTALTRVCLRHKAVETKMKSFTSAIMDCLIAPLQEKIEEWKRQVATIDKDHTKEYKRCRAELKKRSTDTLRLQKKARKGQSDTMQSLVNSSLHDMTQRRAELEEIEKKSLRIAMVEERERFCTFVNFLQPVVKEEYEVMYELSHLQEAMDAIVNVTKEPSVLPPSSEEIILATKSTINLYPESPGAASGGGSSSQGGCSASLGSRKSSVCSINSLNSSGSAGSQHQRSLSQLISPAIRLKLAESNDSGFCSSQTSTASQSHIMSTWPPNSQDPAVSAVDRPHTISSTYERGHQRPALTVYTFQNPEVKAEPPKSTNSIRPPLPIRCSSLERSSTVKVKPPSSLPAHVTKDYPQMQPTYVNMTELASMAASKLSSSLLVQKHIVPPHKEMAQLASPDVNESSSSTATPQNSSPVSADVAVTPTKGDDEDIKILGSSVMAKTSMFEKLEQIQANVLKRVDSKLVKKPDREADKLHYDSIEKLNSLIDELDLLQRGSVEIPKIAIDHEVERKDEVIIQHEYMQHNCEVVTLRYKEPKVESVDGVETRNRVTSFKQPPHSPTTPTTDQCDGVFRNINNRPAISPRPASLSASRSRRSSVNSAKPPPPVRRSSSVTPSQQLNKLATQNLSQQNLMNISSESLPPPPAYLLDSENISQSAGSVAEAIKALTDLKHFPASPEILRRTQQSINSTSKPRISPSQLYAQPKVNKVSSFRHQSHSPTPAGGDYHSSSSSENDTNKFYGRHNQSPSSQQQQLYYRLSEHQKSNMAYGGHEDYLSHHHTKRLSGKAFTVRSIINSQTLPDPRICHATLMDQIKRGATLKPNKTCNDRSAPKIH</sequence>
<evidence type="ECO:0000256" key="1">
    <source>
        <dbReference type="SAM" id="MobiDB-lite"/>
    </source>
</evidence>
<dbReference type="GO" id="GO:0005543">
    <property type="term" value="F:phospholipid binding"/>
    <property type="evidence" value="ECO:0007669"/>
    <property type="project" value="TreeGrafter"/>
</dbReference>
<protein>
    <submittedName>
        <fullName evidence="3">Putative serine/threonine-protein kinase yaka isoform x38</fullName>
    </submittedName>
</protein>
<dbReference type="GO" id="GO:0015629">
    <property type="term" value="C:actin cytoskeleton"/>
    <property type="evidence" value="ECO:0007669"/>
    <property type="project" value="TreeGrafter"/>
</dbReference>
<dbReference type="GO" id="GO:0009898">
    <property type="term" value="C:cytoplasmic side of plasma membrane"/>
    <property type="evidence" value="ECO:0007669"/>
    <property type="project" value="TreeGrafter"/>
</dbReference>
<dbReference type="InterPro" id="IPR030127">
    <property type="entry name" value="MTSS1/MTSS2"/>
</dbReference>
<feature type="region of interest" description="Disordered" evidence="1">
    <location>
        <begin position="750"/>
        <end position="826"/>
    </location>
</feature>
<keyword evidence="3" id="KW-0418">Kinase</keyword>
<dbReference type="SUPFAM" id="SSF103657">
    <property type="entry name" value="BAR/IMD domain-like"/>
    <property type="match status" value="1"/>
</dbReference>
<proteinExistence type="predicted"/>
<dbReference type="EMBL" id="GFDF01007055">
    <property type="protein sequence ID" value="JAV07029.1"/>
    <property type="molecule type" value="Transcribed_RNA"/>
</dbReference>
<accession>A0A1L8DKN7</accession>
<feature type="region of interest" description="Disordered" evidence="1">
    <location>
        <begin position="612"/>
        <end position="690"/>
    </location>
</feature>
<reference evidence="3" key="1">
    <citation type="submission" date="2016-12" db="EMBL/GenBank/DDBJ databases">
        <title>An insight into the sialome and mialome of the sand fly, Nyssomyia neivai.</title>
        <authorList>
            <person name="Sebastian V."/>
            <person name="Goulart T.M."/>
            <person name="Oliveira W."/>
            <person name="Calvo E."/>
            <person name="Oliveira L.F."/>
            <person name="Pinto M.C."/>
            <person name="Rosselino A.M."/>
            <person name="Ribeiro J.M."/>
        </authorList>
    </citation>
    <scope>NUCLEOTIDE SEQUENCE</scope>
</reference>
<organism evidence="3">
    <name type="scientific">Nyssomyia neivai</name>
    <dbReference type="NCBI Taxonomy" id="330878"/>
    <lineage>
        <taxon>Eukaryota</taxon>
        <taxon>Metazoa</taxon>
        <taxon>Ecdysozoa</taxon>
        <taxon>Arthropoda</taxon>
        <taxon>Hexapoda</taxon>
        <taxon>Insecta</taxon>
        <taxon>Pterygota</taxon>
        <taxon>Neoptera</taxon>
        <taxon>Endopterygota</taxon>
        <taxon>Diptera</taxon>
        <taxon>Nematocera</taxon>
        <taxon>Psychodoidea</taxon>
        <taxon>Psychodidae</taxon>
        <taxon>Nyssomyia</taxon>
    </lineage>
</organism>
<feature type="compositionally biased region" description="Low complexity" evidence="1">
    <location>
        <begin position="651"/>
        <end position="664"/>
    </location>
</feature>
<feature type="compositionally biased region" description="Basic and acidic residues" evidence="1">
    <location>
        <begin position="612"/>
        <end position="621"/>
    </location>
</feature>
<feature type="region of interest" description="Disordered" evidence="1">
    <location>
        <begin position="468"/>
        <end position="497"/>
    </location>
</feature>
<feature type="compositionally biased region" description="Polar residues" evidence="1">
    <location>
        <begin position="755"/>
        <end position="774"/>
    </location>
</feature>
<dbReference type="PROSITE" id="PS51338">
    <property type="entry name" value="IMD"/>
    <property type="match status" value="1"/>
</dbReference>
<dbReference type="InterPro" id="IPR027267">
    <property type="entry name" value="AH/BAR_dom_sf"/>
</dbReference>
<feature type="region of interest" description="Disordered" evidence="1">
    <location>
        <begin position="406"/>
        <end position="425"/>
    </location>
</feature>
<dbReference type="AlphaFoldDB" id="A0A1L8DKN7"/>
<dbReference type="GO" id="GO:0016301">
    <property type="term" value="F:kinase activity"/>
    <property type="evidence" value="ECO:0007669"/>
    <property type="project" value="UniProtKB-KW"/>
</dbReference>
<feature type="domain" description="IMD" evidence="2">
    <location>
        <begin position="1"/>
        <end position="252"/>
    </location>
</feature>
<feature type="compositionally biased region" description="Low complexity" evidence="1">
    <location>
        <begin position="476"/>
        <end position="488"/>
    </location>
</feature>
<dbReference type="GO" id="GO:0003779">
    <property type="term" value="F:actin binding"/>
    <property type="evidence" value="ECO:0007669"/>
    <property type="project" value="InterPro"/>
</dbReference>
<feature type="compositionally biased region" description="Polar residues" evidence="1">
    <location>
        <begin position="781"/>
        <end position="792"/>
    </location>
</feature>
<dbReference type="PANTHER" id="PTHR15708">
    <property type="entry name" value="ACTIN BUNDLING/MISSING IN METASTASIS-RELATED"/>
    <property type="match status" value="1"/>
</dbReference>
<evidence type="ECO:0000313" key="3">
    <source>
        <dbReference type="EMBL" id="JAV07029.1"/>
    </source>
</evidence>
<dbReference type="PANTHER" id="PTHR15708:SF4">
    <property type="entry name" value="FI21477P1-RELATED"/>
    <property type="match status" value="1"/>
</dbReference>
<dbReference type="GO" id="GO:0030031">
    <property type="term" value="P:cell projection assembly"/>
    <property type="evidence" value="ECO:0007669"/>
    <property type="project" value="TreeGrafter"/>
</dbReference>
<dbReference type="Pfam" id="PF08397">
    <property type="entry name" value="IMD"/>
    <property type="match status" value="1"/>
</dbReference>
<dbReference type="InterPro" id="IPR013606">
    <property type="entry name" value="I-BAR_dom"/>
</dbReference>
<keyword evidence="3" id="KW-0808">Transferase</keyword>
<evidence type="ECO:0000259" key="2">
    <source>
        <dbReference type="PROSITE" id="PS51338"/>
    </source>
</evidence>
<dbReference type="Gene3D" id="1.20.1270.60">
    <property type="entry name" value="Arfaptin homology (AH) domain/BAR domain"/>
    <property type="match status" value="1"/>
</dbReference>
<dbReference type="GO" id="GO:0007009">
    <property type="term" value="P:plasma membrane organization"/>
    <property type="evidence" value="ECO:0007669"/>
    <property type="project" value="InterPro"/>
</dbReference>